<comment type="caution">
    <text evidence="2">The sequence shown here is derived from an EMBL/GenBank/DDBJ whole genome shotgun (WGS) entry which is preliminary data.</text>
</comment>
<protein>
    <submittedName>
        <fullName evidence="2">Uncharacterized protein</fullName>
    </submittedName>
</protein>
<dbReference type="AlphaFoldDB" id="A0A3M3YY38"/>
<sequence length="101" mass="11362">MACTEQADKGRACQKRTAQPLDRCLWSITGTNNHEQPSPKTDEKTNGQLSMPGWRALFRLQMGLMIPQPASEPLLSYQMDQPVPIPVTRDYPVARVTTHQV</sequence>
<gene>
    <name evidence="2" type="ORF">ALQ33_102018</name>
</gene>
<evidence type="ECO:0000313" key="2">
    <source>
        <dbReference type="EMBL" id="RMO86413.1"/>
    </source>
</evidence>
<feature type="compositionally biased region" description="Polar residues" evidence="1">
    <location>
        <begin position="28"/>
        <end position="39"/>
    </location>
</feature>
<proteinExistence type="predicted"/>
<dbReference type="Proteomes" id="UP000279372">
    <property type="component" value="Unassembled WGS sequence"/>
</dbReference>
<name>A0A3M3YY38_9PSED</name>
<dbReference type="EMBL" id="RBQB01000216">
    <property type="protein sequence ID" value="RMO86413.1"/>
    <property type="molecule type" value="Genomic_DNA"/>
</dbReference>
<reference evidence="2 3" key="1">
    <citation type="submission" date="2018-08" db="EMBL/GenBank/DDBJ databases">
        <title>Recombination of ecologically and evolutionarily significant loci maintains genetic cohesion in the Pseudomonas syringae species complex.</title>
        <authorList>
            <person name="Dillon M."/>
            <person name="Thakur S."/>
            <person name="Almeida R.N.D."/>
            <person name="Weir B.S."/>
            <person name="Guttman D.S."/>
        </authorList>
    </citation>
    <scope>NUCLEOTIDE SEQUENCE [LARGE SCALE GENOMIC DNA]</scope>
    <source>
        <strain evidence="2 3">ICMP 8902</strain>
    </source>
</reference>
<evidence type="ECO:0000256" key="1">
    <source>
        <dbReference type="SAM" id="MobiDB-lite"/>
    </source>
</evidence>
<evidence type="ECO:0000313" key="3">
    <source>
        <dbReference type="Proteomes" id="UP000279372"/>
    </source>
</evidence>
<organism evidence="2 3">
    <name type="scientific">Pseudomonas syringae pv. philadelphi</name>
    <dbReference type="NCBI Taxonomy" id="251706"/>
    <lineage>
        <taxon>Bacteria</taxon>
        <taxon>Pseudomonadati</taxon>
        <taxon>Pseudomonadota</taxon>
        <taxon>Gammaproteobacteria</taxon>
        <taxon>Pseudomonadales</taxon>
        <taxon>Pseudomonadaceae</taxon>
        <taxon>Pseudomonas</taxon>
    </lineage>
</organism>
<feature type="region of interest" description="Disordered" evidence="1">
    <location>
        <begin position="28"/>
        <end position="49"/>
    </location>
</feature>
<accession>A0A3M3YY38</accession>